<dbReference type="AlphaFoldDB" id="A0A0E9Q5Z1"/>
<accession>A0A0E9Q5Z1</accession>
<name>A0A0E9Q5Z1_ANGAN</name>
<evidence type="ECO:0000313" key="1">
    <source>
        <dbReference type="EMBL" id="JAH11942.1"/>
    </source>
</evidence>
<organism evidence="1">
    <name type="scientific">Anguilla anguilla</name>
    <name type="common">European freshwater eel</name>
    <name type="synonym">Muraena anguilla</name>
    <dbReference type="NCBI Taxonomy" id="7936"/>
    <lineage>
        <taxon>Eukaryota</taxon>
        <taxon>Metazoa</taxon>
        <taxon>Chordata</taxon>
        <taxon>Craniata</taxon>
        <taxon>Vertebrata</taxon>
        <taxon>Euteleostomi</taxon>
        <taxon>Actinopterygii</taxon>
        <taxon>Neopterygii</taxon>
        <taxon>Teleostei</taxon>
        <taxon>Anguilliformes</taxon>
        <taxon>Anguillidae</taxon>
        <taxon>Anguilla</taxon>
    </lineage>
</organism>
<reference evidence="1" key="2">
    <citation type="journal article" date="2015" name="Fish Shellfish Immunol.">
        <title>Early steps in the European eel (Anguilla anguilla)-Vibrio vulnificus interaction in the gills: Role of the RtxA13 toxin.</title>
        <authorList>
            <person name="Callol A."/>
            <person name="Pajuelo D."/>
            <person name="Ebbesson L."/>
            <person name="Teles M."/>
            <person name="MacKenzie S."/>
            <person name="Amaro C."/>
        </authorList>
    </citation>
    <scope>NUCLEOTIDE SEQUENCE</scope>
</reference>
<dbReference type="EMBL" id="GBXM01096635">
    <property type="protein sequence ID" value="JAH11942.1"/>
    <property type="molecule type" value="Transcribed_RNA"/>
</dbReference>
<sequence length="38" mass="4303">MPFQKKEQACLFAIFCLTLRHITTNLILELLALSVAPD</sequence>
<protein>
    <submittedName>
        <fullName evidence="1">Uncharacterized protein</fullName>
    </submittedName>
</protein>
<reference evidence="1" key="1">
    <citation type="submission" date="2014-11" db="EMBL/GenBank/DDBJ databases">
        <authorList>
            <person name="Amaro Gonzalez C."/>
        </authorList>
    </citation>
    <scope>NUCLEOTIDE SEQUENCE</scope>
</reference>
<proteinExistence type="predicted"/>